<reference evidence="1" key="1">
    <citation type="submission" date="2021-03" db="EMBL/GenBank/DDBJ databases">
        <title>Evolutionary priming and transition to the ectomycorrhizal habit in an iconic lineage of mushroom-forming fungi: is preadaptation a requirement?</title>
        <authorList>
            <consortium name="DOE Joint Genome Institute"/>
            <person name="Looney B.P."/>
            <person name="Miyauchi S."/>
            <person name="Morin E."/>
            <person name="Drula E."/>
            <person name="Courty P.E."/>
            <person name="Chicoki N."/>
            <person name="Fauchery L."/>
            <person name="Kohler A."/>
            <person name="Kuo A."/>
            <person name="LaButti K."/>
            <person name="Pangilinan J."/>
            <person name="Lipzen A."/>
            <person name="Riley R."/>
            <person name="Andreopoulos W."/>
            <person name="He G."/>
            <person name="Johnson J."/>
            <person name="Barry K.W."/>
            <person name="Grigoriev I.V."/>
            <person name="Nagy L."/>
            <person name="Hibbett D."/>
            <person name="Henrissat B."/>
            <person name="Matheny P.B."/>
            <person name="Labbe J."/>
            <person name="Martin A.F."/>
        </authorList>
    </citation>
    <scope>NUCLEOTIDE SEQUENCE</scope>
    <source>
        <strain evidence="1">BPL698</strain>
    </source>
</reference>
<dbReference type="Proteomes" id="UP001207468">
    <property type="component" value="Unassembled WGS sequence"/>
</dbReference>
<organism evidence="1 2">
    <name type="scientific">Russula earlei</name>
    <dbReference type="NCBI Taxonomy" id="71964"/>
    <lineage>
        <taxon>Eukaryota</taxon>
        <taxon>Fungi</taxon>
        <taxon>Dikarya</taxon>
        <taxon>Basidiomycota</taxon>
        <taxon>Agaricomycotina</taxon>
        <taxon>Agaricomycetes</taxon>
        <taxon>Russulales</taxon>
        <taxon>Russulaceae</taxon>
        <taxon>Russula</taxon>
    </lineage>
</organism>
<comment type="caution">
    <text evidence="1">The sequence shown here is derived from an EMBL/GenBank/DDBJ whole genome shotgun (WGS) entry which is preliminary data.</text>
</comment>
<protein>
    <submittedName>
        <fullName evidence="1">Uncharacterized protein</fullName>
    </submittedName>
</protein>
<evidence type="ECO:0000313" key="1">
    <source>
        <dbReference type="EMBL" id="KAI9511237.1"/>
    </source>
</evidence>
<evidence type="ECO:0000313" key="2">
    <source>
        <dbReference type="Proteomes" id="UP001207468"/>
    </source>
</evidence>
<sequence length="143" mass="16231">MRTSSVVVTLCLAVGAVAPSFALPRGPGPNQLQPLDSVLAEVSRHNELQNRLMEQLDAHQHQPKLVGTLLKQLGELEQPMGTLKEQLTHHQQQHPELGKMVEHLDQQRKSRETLRVHLQHNQVQWQTLNTRPHNGQEWISPVP</sequence>
<proteinExistence type="predicted"/>
<gene>
    <name evidence="1" type="ORF">F5148DRAFT_391173</name>
</gene>
<keyword evidence="2" id="KW-1185">Reference proteome</keyword>
<dbReference type="EMBL" id="JAGFNK010000025">
    <property type="protein sequence ID" value="KAI9511237.1"/>
    <property type="molecule type" value="Genomic_DNA"/>
</dbReference>
<accession>A0ACC0UIA1</accession>
<name>A0ACC0UIA1_9AGAM</name>